<feature type="compositionally biased region" description="Basic residues" evidence="2">
    <location>
        <begin position="124"/>
        <end position="153"/>
    </location>
</feature>
<dbReference type="InterPro" id="IPR009370">
    <property type="entry name" value="YutD-like"/>
</dbReference>
<dbReference type="Gene3D" id="3.50.4.20">
    <property type="match status" value="1"/>
</dbReference>
<sequence length="177" mass="21372">MNRARIQDYIDQREEQRADLYHFAPQDHTHFTLNNHPYELVKEYRDGFNGAELAKRYSNILSKYDYIVGDWGYGQLRLKGFYAKGNPRYSPEQGVDTIEDYLYEDCNFGCAYFVIHNDDVHVPRRRRRKKSPVIKERRRKLKQPGVRHRRHQHAERVKTSNHQQKFVIHKRRQGAEK</sequence>
<dbReference type="OrthoDB" id="1650379at2"/>
<evidence type="ECO:0000256" key="2">
    <source>
        <dbReference type="SAM" id="MobiDB-lite"/>
    </source>
</evidence>
<dbReference type="Proteomes" id="UP000239920">
    <property type="component" value="Unassembled WGS sequence"/>
</dbReference>
<evidence type="ECO:0000313" key="3">
    <source>
        <dbReference type="EMBL" id="PMB82209.1"/>
    </source>
</evidence>
<accession>A0A2J6NLK4</accession>
<dbReference type="EMBL" id="PNFV01000008">
    <property type="protein sequence ID" value="PMB82209.1"/>
    <property type="molecule type" value="Genomic_DNA"/>
</dbReference>
<proteinExistence type="predicted"/>
<reference evidence="3 4" key="1">
    <citation type="submission" date="2017-09" db="EMBL/GenBank/DDBJ databases">
        <title>Bacterial strain isolated from the female urinary microbiota.</title>
        <authorList>
            <person name="Thomas-White K."/>
            <person name="Kumar N."/>
            <person name="Forster S."/>
            <person name="Putonti C."/>
            <person name="Lawley T."/>
            <person name="Wolfe A.J."/>
        </authorList>
    </citation>
    <scope>NUCLEOTIDE SEQUENCE [LARGE SCALE GENOMIC DNA]</scope>
    <source>
        <strain evidence="3 4">UMB0683</strain>
    </source>
</reference>
<organism evidence="3 4">
    <name type="scientific">Limosilactobacillus pontis</name>
    <dbReference type="NCBI Taxonomy" id="35787"/>
    <lineage>
        <taxon>Bacteria</taxon>
        <taxon>Bacillati</taxon>
        <taxon>Bacillota</taxon>
        <taxon>Bacilli</taxon>
        <taxon>Lactobacillales</taxon>
        <taxon>Lactobacillaceae</taxon>
        <taxon>Limosilactobacillus</taxon>
    </lineage>
</organism>
<feature type="region of interest" description="Disordered" evidence="2">
    <location>
        <begin position="124"/>
        <end position="177"/>
    </location>
</feature>
<feature type="disulfide bond" evidence="1">
    <location>
        <begin position="106"/>
        <end position="110"/>
    </location>
</feature>
<evidence type="ECO:0000313" key="4">
    <source>
        <dbReference type="Proteomes" id="UP000239920"/>
    </source>
</evidence>
<gene>
    <name evidence="3" type="ORF">CK797_07350</name>
</gene>
<keyword evidence="1" id="KW-1015">Disulfide bond</keyword>
<dbReference type="RefSeq" id="WP_104689110.1">
    <property type="nucleotide sequence ID" value="NZ_JBKTHY010000001.1"/>
</dbReference>
<dbReference type="AlphaFoldDB" id="A0A2J6NLK4"/>
<evidence type="ECO:0000256" key="1">
    <source>
        <dbReference type="PIRSR" id="PIRSR012565-1"/>
    </source>
</evidence>
<dbReference type="Pfam" id="PF06265">
    <property type="entry name" value="YutD-like"/>
    <property type="match status" value="1"/>
</dbReference>
<feature type="compositionally biased region" description="Basic residues" evidence="2">
    <location>
        <begin position="167"/>
        <end position="177"/>
    </location>
</feature>
<comment type="caution">
    <text evidence="3">The sequence shown here is derived from an EMBL/GenBank/DDBJ whole genome shotgun (WGS) entry which is preliminary data.</text>
</comment>
<protein>
    <submittedName>
        <fullName evidence="3">DUF1027 domain-containing protein</fullName>
    </submittedName>
</protein>
<dbReference type="InterPro" id="IPR038141">
    <property type="entry name" value="YutD-like_sf"/>
</dbReference>
<name>A0A2J6NLK4_9LACO</name>
<dbReference type="PIRSF" id="PIRSF012565">
    <property type="entry name" value="DUF1027"/>
    <property type="match status" value="1"/>
</dbReference>